<sequence>MSWQFTTETAIAEASTMVPDPGGQTYPAIATRVNNTVASNASASNRARG</sequence>
<dbReference type="EMBL" id="CAUDLI010000014">
    <property type="protein sequence ID" value="CAJ0903168.1"/>
    <property type="molecule type" value="Genomic_DNA"/>
</dbReference>
<comment type="caution">
    <text evidence="1">The sequence shown here is derived from an EMBL/GenBank/DDBJ whole genome shotgun (WGS) entry which is preliminary data.</text>
</comment>
<proteinExistence type="predicted"/>
<protein>
    <submittedName>
        <fullName evidence="1">Uncharacterized protein</fullName>
    </submittedName>
</protein>
<evidence type="ECO:0000313" key="1">
    <source>
        <dbReference type="EMBL" id="CAJ0896837.1"/>
    </source>
</evidence>
<reference evidence="1 3" key="1">
    <citation type="submission" date="2023-07" db="EMBL/GenBank/DDBJ databases">
        <authorList>
            <person name="Peeters C."/>
        </authorList>
    </citation>
    <scope>NUCLEOTIDE SEQUENCE</scope>
    <source>
        <strain evidence="2 3">LMG 32965</strain>
        <strain evidence="1">R-77567</strain>
    </source>
</reference>
<gene>
    <name evidence="2" type="ORF">R77564_04858</name>
    <name evidence="1" type="ORF">R77567_04764</name>
</gene>
<dbReference type="Proteomes" id="UP001190491">
    <property type="component" value="Unassembled WGS sequence"/>
</dbReference>
<keyword evidence="3" id="KW-1185">Reference proteome</keyword>
<evidence type="ECO:0000313" key="3">
    <source>
        <dbReference type="Proteomes" id="UP001189792"/>
    </source>
</evidence>
<organism evidence="1 4">
    <name type="scientific">Ralstonia flatus</name>
    <dbReference type="NCBI Taxonomy" id="3058601"/>
    <lineage>
        <taxon>Bacteria</taxon>
        <taxon>Pseudomonadati</taxon>
        <taxon>Pseudomonadota</taxon>
        <taxon>Betaproteobacteria</taxon>
        <taxon>Burkholderiales</taxon>
        <taxon>Burkholderiaceae</taxon>
        <taxon>Ralstonia</taxon>
    </lineage>
</organism>
<dbReference type="AlphaFoldDB" id="A0AAD2F7X1"/>
<dbReference type="EMBL" id="CAUDKO010000018">
    <property type="protein sequence ID" value="CAJ0896837.1"/>
    <property type="molecule type" value="Genomic_DNA"/>
</dbReference>
<dbReference type="Proteomes" id="UP001189792">
    <property type="component" value="Unassembled WGS sequence"/>
</dbReference>
<evidence type="ECO:0000313" key="2">
    <source>
        <dbReference type="EMBL" id="CAJ0903168.1"/>
    </source>
</evidence>
<accession>A0AAD2F7X1</accession>
<evidence type="ECO:0000313" key="4">
    <source>
        <dbReference type="Proteomes" id="UP001190491"/>
    </source>
</evidence>
<name>A0AAD2F7X1_9RALS</name>